<dbReference type="EMBL" id="CALNXJ010000013">
    <property type="protein sequence ID" value="CAH3112684.1"/>
    <property type="molecule type" value="Genomic_DNA"/>
</dbReference>
<feature type="transmembrane region" description="Helical" evidence="5">
    <location>
        <begin position="91"/>
        <end position="108"/>
    </location>
</feature>
<feature type="transmembrane region" description="Helical" evidence="5">
    <location>
        <begin position="46"/>
        <end position="71"/>
    </location>
</feature>
<evidence type="ECO:0000256" key="2">
    <source>
        <dbReference type="ARBA" id="ARBA00022692"/>
    </source>
</evidence>
<comment type="caution">
    <text evidence="7">The sequence shown here is derived from an EMBL/GenBank/DDBJ whole genome shotgun (WGS) entry which is preliminary data.</text>
</comment>
<dbReference type="Pfam" id="PF00001">
    <property type="entry name" value="7tm_1"/>
    <property type="match status" value="1"/>
</dbReference>
<feature type="transmembrane region" description="Helical" evidence="5">
    <location>
        <begin position="12"/>
        <end position="34"/>
    </location>
</feature>
<dbReference type="SMART" id="SM01381">
    <property type="entry name" value="7TM_GPCR_Srsx"/>
    <property type="match status" value="1"/>
</dbReference>
<dbReference type="SUPFAM" id="SSF81321">
    <property type="entry name" value="Family A G protein-coupled receptor-like"/>
    <property type="match status" value="1"/>
</dbReference>
<feature type="transmembrane region" description="Helical" evidence="5">
    <location>
        <begin position="129"/>
        <end position="149"/>
    </location>
</feature>
<dbReference type="PRINTS" id="PR00237">
    <property type="entry name" value="GPCRRHODOPSN"/>
</dbReference>
<feature type="transmembrane region" description="Helical" evidence="5">
    <location>
        <begin position="223"/>
        <end position="244"/>
    </location>
</feature>
<dbReference type="CDD" id="cd00637">
    <property type="entry name" value="7tm_classA_rhodopsin-like"/>
    <property type="match status" value="1"/>
</dbReference>
<comment type="subcellular location">
    <subcellularLocation>
        <location evidence="1">Membrane</location>
    </subcellularLocation>
</comment>
<protein>
    <recommendedName>
        <fullName evidence="6">G-protein coupled receptors family 1 profile domain-containing protein</fullName>
    </recommendedName>
</protein>
<dbReference type="PROSITE" id="PS50262">
    <property type="entry name" value="G_PROTEIN_RECEP_F1_2"/>
    <property type="match status" value="1"/>
</dbReference>
<keyword evidence="4 5" id="KW-0472">Membrane</keyword>
<reference evidence="7 8" key="1">
    <citation type="submission" date="2022-05" db="EMBL/GenBank/DDBJ databases">
        <authorList>
            <consortium name="Genoscope - CEA"/>
            <person name="William W."/>
        </authorList>
    </citation>
    <scope>NUCLEOTIDE SEQUENCE [LARGE SCALE GENOMIC DNA]</scope>
</reference>
<dbReference type="PANTHER" id="PTHR45698:SF1">
    <property type="entry name" value="TRACE AMINE-ASSOCIATED RECEPTOR 13C-LIKE"/>
    <property type="match status" value="1"/>
</dbReference>
<dbReference type="InterPro" id="IPR017452">
    <property type="entry name" value="GPCR_Rhodpsn_7TM"/>
</dbReference>
<keyword evidence="8" id="KW-1185">Reference proteome</keyword>
<keyword evidence="2 5" id="KW-0812">Transmembrane</keyword>
<organism evidence="7 8">
    <name type="scientific">Pocillopora meandrina</name>
    <dbReference type="NCBI Taxonomy" id="46732"/>
    <lineage>
        <taxon>Eukaryota</taxon>
        <taxon>Metazoa</taxon>
        <taxon>Cnidaria</taxon>
        <taxon>Anthozoa</taxon>
        <taxon>Hexacorallia</taxon>
        <taxon>Scleractinia</taxon>
        <taxon>Astrocoeniina</taxon>
        <taxon>Pocilloporidae</taxon>
        <taxon>Pocillopora</taxon>
    </lineage>
</organism>
<evidence type="ECO:0000313" key="8">
    <source>
        <dbReference type="Proteomes" id="UP001159428"/>
    </source>
</evidence>
<dbReference type="GO" id="GO:0004930">
    <property type="term" value="F:G protein-coupled receptor activity"/>
    <property type="evidence" value="ECO:0007669"/>
    <property type="project" value="InterPro"/>
</dbReference>
<feature type="transmembrane region" description="Helical" evidence="5">
    <location>
        <begin position="180"/>
        <end position="202"/>
    </location>
</feature>
<evidence type="ECO:0000256" key="4">
    <source>
        <dbReference type="ARBA" id="ARBA00023136"/>
    </source>
</evidence>
<gene>
    <name evidence="7" type="ORF">PMEA_00004611</name>
</gene>
<dbReference type="AlphaFoldDB" id="A0AAU9WHR7"/>
<feature type="domain" description="G-protein coupled receptors family 1 profile" evidence="6">
    <location>
        <begin position="25"/>
        <end position="231"/>
    </location>
</feature>
<evidence type="ECO:0000256" key="1">
    <source>
        <dbReference type="ARBA" id="ARBA00004370"/>
    </source>
</evidence>
<dbReference type="Gene3D" id="1.20.1070.10">
    <property type="entry name" value="Rhodopsin 7-helix transmembrane proteins"/>
    <property type="match status" value="1"/>
</dbReference>
<proteinExistence type="predicted"/>
<accession>A0AAU9WHR7</accession>
<dbReference type="InterPro" id="IPR000276">
    <property type="entry name" value="GPCR_Rhodpsn"/>
</dbReference>
<evidence type="ECO:0000259" key="6">
    <source>
        <dbReference type="PROSITE" id="PS50262"/>
    </source>
</evidence>
<dbReference type="PANTHER" id="PTHR45698">
    <property type="entry name" value="TRACE AMINE-ASSOCIATED RECEPTOR 19N-RELATED"/>
    <property type="match status" value="1"/>
</dbReference>
<dbReference type="Proteomes" id="UP001159428">
    <property type="component" value="Unassembled WGS sequence"/>
</dbReference>
<evidence type="ECO:0000313" key="7">
    <source>
        <dbReference type="EMBL" id="CAH3112684.1"/>
    </source>
</evidence>
<evidence type="ECO:0000256" key="3">
    <source>
        <dbReference type="ARBA" id="ARBA00022989"/>
    </source>
</evidence>
<name>A0AAU9WHR7_9CNID</name>
<sequence length="291" mass="33325">MAEDSLLNNCFIIAFTISMLINLFGNILVCFVVLKFRDMRIPMNYLLVNLAISDMMVGFFMSPRFIFGRMLNHPGGTLGDYFCKILTGDSFTWTGALASDVTLVCIAVERYLSIRFPHSNEKRLTTKKLRYVIPLCWTFALGVNLPPFFYLKYDKNSGSCVPFWPTPNFIKYHSVINTHIFFVFPVLIMGVLYTLLIYQLWFKKKTSTTSVAQRAVLKHRRHSTKMVITLFGAIHTASVLMVSLNSAVNPVIYSLQSHRFRRHMAALWKRCHCNKVYILDNGGESNAVQTS</sequence>
<keyword evidence="3 5" id="KW-1133">Transmembrane helix</keyword>
<evidence type="ECO:0000256" key="5">
    <source>
        <dbReference type="SAM" id="Phobius"/>
    </source>
</evidence>
<dbReference type="GO" id="GO:0016020">
    <property type="term" value="C:membrane"/>
    <property type="evidence" value="ECO:0007669"/>
    <property type="project" value="UniProtKB-SubCell"/>
</dbReference>